<sequence>MGTGEYVNCNFSKCSKKWQKVENYNIQLE</sequence>
<accession>A0A2P2JTL9</accession>
<reference evidence="1" key="1">
    <citation type="submission" date="2018-02" db="EMBL/GenBank/DDBJ databases">
        <title>Rhizophora mucronata_Transcriptome.</title>
        <authorList>
            <person name="Meera S.P."/>
            <person name="Sreeshan A."/>
            <person name="Augustine A."/>
        </authorList>
    </citation>
    <scope>NUCLEOTIDE SEQUENCE</scope>
    <source>
        <tissue evidence="1">Leaf</tissue>
    </source>
</reference>
<protein>
    <submittedName>
        <fullName evidence="1">Uncharacterized protein</fullName>
    </submittedName>
</protein>
<organism evidence="1">
    <name type="scientific">Rhizophora mucronata</name>
    <name type="common">Asiatic mangrove</name>
    <dbReference type="NCBI Taxonomy" id="61149"/>
    <lineage>
        <taxon>Eukaryota</taxon>
        <taxon>Viridiplantae</taxon>
        <taxon>Streptophyta</taxon>
        <taxon>Embryophyta</taxon>
        <taxon>Tracheophyta</taxon>
        <taxon>Spermatophyta</taxon>
        <taxon>Magnoliopsida</taxon>
        <taxon>eudicotyledons</taxon>
        <taxon>Gunneridae</taxon>
        <taxon>Pentapetalae</taxon>
        <taxon>rosids</taxon>
        <taxon>fabids</taxon>
        <taxon>Malpighiales</taxon>
        <taxon>Rhizophoraceae</taxon>
        <taxon>Rhizophora</taxon>
    </lineage>
</organism>
<evidence type="ECO:0000313" key="1">
    <source>
        <dbReference type="EMBL" id="MBW96801.1"/>
    </source>
</evidence>
<dbReference type="AlphaFoldDB" id="A0A2P2JTL9"/>
<proteinExistence type="predicted"/>
<dbReference type="EMBL" id="GGEC01016318">
    <property type="protein sequence ID" value="MBW96801.1"/>
    <property type="molecule type" value="Transcribed_RNA"/>
</dbReference>
<name>A0A2P2JTL9_RHIMU</name>